<evidence type="ECO:0000256" key="1">
    <source>
        <dbReference type="SAM" id="MobiDB-lite"/>
    </source>
</evidence>
<feature type="compositionally biased region" description="Polar residues" evidence="1">
    <location>
        <begin position="264"/>
        <end position="274"/>
    </location>
</feature>
<reference evidence="3 4" key="1">
    <citation type="journal article" date="2019" name="Int. J. Syst. Evol. Microbiol.">
        <title>The Global Catalogue of Microorganisms (GCM) 10K type strain sequencing project: providing services to taxonomists for standard genome sequencing and annotation.</title>
        <authorList>
            <consortium name="The Broad Institute Genomics Platform"/>
            <consortium name="The Broad Institute Genome Sequencing Center for Infectious Disease"/>
            <person name="Wu L."/>
            <person name="Ma J."/>
        </authorList>
    </citation>
    <scope>NUCLEOTIDE SEQUENCE [LARGE SCALE GENOMIC DNA]</scope>
    <source>
        <strain evidence="3 4">JCM 16227</strain>
    </source>
</reference>
<dbReference type="PANTHER" id="PTHR34219">
    <property type="entry name" value="IRON-REGULATED INNER MEMBRANE PROTEIN-RELATED"/>
    <property type="match status" value="1"/>
</dbReference>
<gene>
    <name evidence="3" type="ORF">GCM10009855_17080</name>
</gene>
<feature type="region of interest" description="Disordered" evidence="1">
    <location>
        <begin position="1"/>
        <end position="21"/>
    </location>
</feature>
<feature type="transmembrane region" description="Helical" evidence="2">
    <location>
        <begin position="33"/>
        <end position="57"/>
    </location>
</feature>
<accession>A0ABN3HEX9</accession>
<sequence>MSTTLSSATPETPDSPPRPASTRATLIRLVQRLHFYAGVLIAPFLLIAAVTGALYAVSPSAEQLIYRHQLHTDSSGPAKSVAEQVRAAQAVRPDLQVTAVQPATEPGATTRVLFSDPSLGESERLAVFIDPVTGESLGQLASYGSSGALPVRTWIDQLHRSLHLGEPGRMYSELAASWLWVVALGGLVMWAVQVRKRRRATGSGSMLRGLPRMRGRGRTISRHGVIGTWIAVALLFLSATGLTWSTYAGEHVTELRSALNWTTPTVDSSLTGTPQAAGGEHADHQMSGSGSMSGAMPSADEVAGIDGAIAIARANGIGGPVEVTIPDNASTAFVVAQNRVPWRMSTSSIAVDPSRDAVVDVNDFSDWPLAAKLSAWGIQLHMGLLFGLANQLLLFAVMIALIVAIVLGYRSWWQRRSRTRRIGAPPARGALRELPLPLTLAIAVAAVAIGWFIPLLGWPLLAFLVVDTVIGAVRTRGLESAAK</sequence>
<feature type="compositionally biased region" description="Polar residues" evidence="1">
    <location>
        <begin position="1"/>
        <end position="12"/>
    </location>
</feature>
<proteinExistence type="predicted"/>
<evidence type="ECO:0000313" key="3">
    <source>
        <dbReference type="EMBL" id="GAA2378128.1"/>
    </source>
</evidence>
<dbReference type="Pfam" id="PF03929">
    <property type="entry name" value="PepSY_TM"/>
    <property type="match status" value="1"/>
</dbReference>
<feature type="region of interest" description="Disordered" evidence="1">
    <location>
        <begin position="264"/>
        <end position="297"/>
    </location>
</feature>
<keyword evidence="2" id="KW-0812">Transmembrane</keyword>
<dbReference type="EMBL" id="BAAARB010000007">
    <property type="protein sequence ID" value="GAA2378128.1"/>
    <property type="molecule type" value="Genomic_DNA"/>
</dbReference>
<keyword evidence="2" id="KW-1133">Transmembrane helix</keyword>
<dbReference type="RefSeq" id="WP_346075923.1">
    <property type="nucleotide sequence ID" value="NZ_BAAARB010000007.1"/>
</dbReference>
<comment type="caution">
    <text evidence="3">The sequence shown here is derived from an EMBL/GenBank/DDBJ whole genome shotgun (WGS) entry which is preliminary data.</text>
</comment>
<organism evidence="3 4">
    <name type="scientific">Gordonia cholesterolivorans</name>
    <dbReference type="NCBI Taxonomy" id="559625"/>
    <lineage>
        <taxon>Bacteria</taxon>
        <taxon>Bacillati</taxon>
        <taxon>Actinomycetota</taxon>
        <taxon>Actinomycetes</taxon>
        <taxon>Mycobacteriales</taxon>
        <taxon>Gordoniaceae</taxon>
        <taxon>Gordonia</taxon>
    </lineage>
</organism>
<feature type="transmembrane region" description="Helical" evidence="2">
    <location>
        <begin position="392"/>
        <end position="413"/>
    </location>
</feature>
<feature type="transmembrane region" description="Helical" evidence="2">
    <location>
        <begin position="224"/>
        <end position="247"/>
    </location>
</feature>
<evidence type="ECO:0000313" key="4">
    <source>
        <dbReference type="Proteomes" id="UP001501170"/>
    </source>
</evidence>
<evidence type="ECO:0000256" key="2">
    <source>
        <dbReference type="SAM" id="Phobius"/>
    </source>
</evidence>
<dbReference type="InterPro" id="IPR005625">
    <property type="entry name" value="PepSY-ass_TM"/>
</dbReference>
<feature type="compositionally biased region" description="Low complexity" evidence="1">
    <location>
        <begin position="286"/>
        <end position="297"/>
    </location>
</feature>
<protein>
    <submittedName>
        <fullName evidence="3">PepSY domain-containing protein</fullName>
    </submittedName>
</protein>
<feature type="transmembrane region" description="Helical" evidence="2">
    <location>
        <begin position="434"/>
        <end position="452"/>
    </location>
</feature>
<keyword evidence="4" id="KW-1185">Reference proteome</keyword>
<keyword evidence="2" id="KW-0472">Membrane</keyword>
<dbReference type="PANTHER" id="PTHR34219:SF1">
    <property type="entry name" value="PEPSY DOMAIN-CONTAINING PROTEIN"/>
    <property type="match status" value="1"/>
</dbReference>
<feature type="transmembrane region" description="Helical" evidence="2">
    <location>
        <begin position="174"/>
        <end position="192"/>
    </location>
</feature>
<dbReference type="Proteomes" id="UP001501170">
    <property type="component" value="Unassembled WGS sequence"/>
</dbReference>
<name>A0ABN3HEX9_9ACTN</name>